<proteinExistence type="predicted"/>
<gene>
    <name evidence="1" type="ORF">EYF80_057925</name>
</gene>
<dbReference type="EMBL" id="SRLO01003055">
    <property type="protein sequence ID" value="TNN31916.1"/>
    <property type="molecule type" value="Genomic_DNA"/>
</dbReference>
<dbReference type="AlphaFoldDB" id="A0A4Z2ESM9"/>
<protein>
    <submittedName>
        <fullName evidence="1">Uncharacterized protein</fullName>
    </submittedName>
</protein>
<evidence type="ECO:0000313" key="1">
    <source>
        <dbReference type="EMBL" id="TNN31916.1"/>
    </source>
</evidence>
<organism evidence="1 2">
    <name type="scientific">Liparis tanakae</name>
    <name type="common">Tanaka's snailfish</name>
    <dbReference type="NCBI Taxonomy" id="230148"/>
    <lineage>
        <taxon>Eukaryota</taxon>
        <taxon>Metazoa</taxon>
        <taxon>Chordata</taxon>
        <taxon>Craniata</taxon>
        <taxon>Vertebrata</taxon>
        <taxon>Euteleostomi</taxon>
        <taxon>Actinopterygii</taxon>
        <taxon>Neopterygii</taxon>
        <taxon>Teleostei</taxon>
        <taxon>Neoteleostei</taxon>
        <taxon>Acanthomorphata</taxon>
        <taxon>Eupercaria</taxon>
        <taxon>Perciformes</taxon>
        <taxon>Cottioidei</taxon>
        <taxon>Cottales</taxon>
        <taxon>Liparidae</taxon>
        <taxon>Liparis</taxon>
    </lineage>
</organism>
<keyword evidence="2" id="KW-1185">Reference proteome</keyword>
<dbReference type="Proteomes" id="UP000314294">
    <property type="component" value="Unassembled WGS sequence"/>
</dbReference>
<reference evidence="1 2" key="1">
    <citation type="submission" date="2019-03" db="EMBL/GenBank/DDBJ databases">
        <title>First draft genome of Liparis tanakae, snailfish: a comprehensive survey of snailfish specific genes.</title>
        <authorList>
            <person name="Kim W."/>
            <person name="Song I."/>
            <person name="Jeong J.-H."/>
            <person name="Kim D."/>
            <person name="Kim S."/>
            <person name="Ryu S."/>
            <person name="Song J.Y."/>
            <person name="Lee S.K."/>
        </authorList>
    </citation>
    <scope>NUCLEOTIDE SEQUENCE [LARGE SCALE GENOMIC DNA]</scope>
    <source>
        <tissue evidence="1">Muscle</tissue>
    </source>
</reference>
<name>A0A4Z2ESM9_9TELE</name>
<sequence length="69" mass="7828">MNRPPEGRDLYDQEINRPPERTDLYDQAVDQECDAVVNHISSLKEALTLAWYKNVRGAFNHGVGEESAP</sequence>
<evidence type="ECO:0000313" key="2">
    <source>
        <dbReference type="Proteomes" id="UP000314294"/>
    </source>
</evidence>
<accession>A0A4Z2ESM9</accession>
<comment type="caution">
    <text evidence="1">The sequence shown here is derived from an EMBL/GenBank/DDBJ whole genome shotgun (WGS) entry which is preliminary data.</text>
</comment>